<dbReference type="Proteomes" id="UP000315133">
    <property type="component" value="Unassembled WGS sequence"/>
</dbReference>
<dbReference type="Gene3D" id="3.40.50.150">
    <property type="entry name" value="Vaccinia Virus protein VP39"/>
    <property type="match status" value="1"/>
</dbReference>
<reference evidence="1 2" key="1">
    <citation type="submission" date="2019-06" db="EMBL/GenBank/DDBJ databases">
        <title>Sequencing the genomes of 1000 actinobacteria strains.</title>
        <authorList>
            <person name="Klenk H.-P."/>
        </authorList>
    </citation>
    <scope>NUCLEOTIDE SEQUENCE [LARGE SCALE GENOMIC DNA]</scope>
    <source>
        <strain evidence="1 2">DSM 12362</strain>
    </source>
</reference>
<keyword evidence="2" id="KW-1185">Reference proteome</keyword>
<dbReference type="OrthoDB" id="7273451at2"/>
<dbReference type="AlphaFoldDB" id="A0A543KJQ3"/>
<dbReference type="EMBL" id="VFPU01000001">
    <property type="protein sequence ID" value="TQM95312.1"/>
    <property type="molecule type" value="Genomic_DNA"/>
</dbReference>
<accession>A0A543KJQ3</accession>
<evidence type="ECO:0000313" key="2">
    <source>
        <dbReference type="Proteomes" id="UP000315133"/>
    </source>
</evidence>
<gene>
    <name evidence="1" type="ORF">FB476_0151</name>
</gene>
<name>A0A543KJQ3_9MICO</name>
<sequence length="287" mass="30731">MTTQQEAPPTGAPAQRACPDWLALRREADTEARDTGAHDLLLRLETALRRQGRGEVLVVDLGAGTGANHAYLAPRLPLEQRWVVVDHDADLLDAAHHGDALRVEAGVCDLAEVLAGLPVDDGPLLLTCAALLDVLPTHELGCLADAVEGLGAVALVSLSVTGDVTWSPADEDDALVGRLFDAHQRRGGRPGPDAVDLLATDLRARGLEVLSAPTPWRLDDRRPELLERWLDERVEAALEEAAGGERERVLAWQGRRRQQLRGDGVVAVVDHVDLLVLPATDGAAGSR</sequence>
<dbReference type="RefSeq" id="WP_141817090.1">
    <property type="nucleotide sequence ID" value="NZ_BAAAIL010000003.1"/>
</dbReference>
<protein>
    <recommendedName>
        <fullName evidence="3">Methyltransferase family protein</fullName>
    </recommendedName>
</protein>
<comment type="caution">
    <text evidence="1">The sequence shown here is derived from an EMBL/GenBank/DDBJ whole genome shotgun (WGS) entry which is preliminary data.</text>
</comment>
<proteinExistence type="predicted"/>
<evidence type="ECO:0008006" key="3">
    <source>
        <dbReference type="Google" id="ProtNLM"/>
    </source>
</evidence>
<organism evidence="1 2">
    <name type="scientific">Ornithinimicrobium humiphilum</name>
    <dbReference type="NCBI Taxonomy" id="125288"/>
    <lineage>
        <taxon>Bacteria</taxon>
        <taxon>Bacillati</taxon>
        <taxon>Actinomycetota</taxon>
        <taxon>Actinomycetes</taxon>
        <taxon>Micrococcales</taxon>
        <taxon>Ornithinimicrobiaceae</taxon>
        <taxon>Ornithinimicrobium</taxon>
    </lineage>
</organism>
<dbReference type="SUPFAM" id="SSF53335">
    <property type="entry name" value="S-adenosyl-L-methionine-dependent methyltransferases"/>
    <property type="match status" value="1"/>
</dbReference>
<dbReference type="InterPro" id="IPR029063">
    <property type="entry name" value="SAM-dependent_MTases_sf"/>
</dbReference>
<evidence type="ECO:0000313" key="1">
    <source>
        <dbReference type="EMBL" id="TQM95312.1"/>
    </source>
</evidence>